<evidence type="ECO:0000256" key="2">
    <source>
        <dbReference type="ARBA" id="ARBA00007077"/>
    </source>
</evidence>
<feature type="region of interest" description="Disordered" evidence="6">
    <location>
        <begin position="1"/>
        <end position="69"/>
    </location>
</feature>
<dbReference type="GO" id="GO:0003723">
    <property type="term" value="F:RNA binding"/>
    <property type="evidence" value="ECO:0007669"/>
    <property type="project" value="UniProtKB-UniRule"/>
</dbReference>
<dbReference type="CDD" id="cd12394">
    <property type="entry name" value="RRM1_RBM34"/>
    <property type="match status" value="1"/>
</dbReference>
<protein>
    <submittedName>
        <fullName evidence="9">RNA-binding protein 34 (inferred by orthology to a human protein)</fullName>
    </submittedName>
</protein>
<accession>A0A0K0FMT3</accession>
<evidence type="ECO:0000256" key="3">
    <source>
        <dbReference type="ARBA" id="ARBA00022884"/>
    </source>
</evidence>
<keyword evidence="3 5" id="KW-0694">RNA-binding</keyword>
<evidence type="ECO:0000256" key="5">
    <source>
        <dbReference type="PROSITE-ProRule" id="PRU00176"/>
    </source>
</evidence>
<organism evidence="8 9">
    <name type="scientific">Strongyloides venezuelensis</name>
    <name type="common">Threadworm</name>
    <dbReference type="NCBI Taxonomy" id="75913"/>
    <lineage>
        <taxon>Eukaryota</taxon>
        <taxon>Metazoa</taxon>
        <taxon>Ecdysozoa</taxon>
        <taxon>Nematoda</taxon>
        <taxon>Chromadorea</taxon>
        <taxon>Rhabditida</taxon>
        <taxon>Tylenchina</taxon>
        <taxon>Panagrolaimomorpha</taxon>
        <taxon>Strongyloidoidea</taxon>
        <taxon>Strongyloididae</taxon>
        <taxon>Strongyloides</taxon>
    </lineage>
</organism>
<feature type="compositionally biased region" description="Basic residues" evidence="6">
    <location>
        <begin position="298"/>
        <end position="309"/>
    </location>
</feature>
<dbReference type="PROSITE" id="PS50102">
    <property type="entry name" value="RRM"/>
    <property type="match status" value="2"/>
</dbReference>
<reference evidence="9" key="2">
    <citation type="submission" date="2015-08" db="UniProtKB">
        <authorList>
            <consortium name="WormBaseParasite"/>
        </authorList>
    </citation>
    <scope>IDENTIFICATION</scope>
</reference>
<dbReference type="AlphaFoldDB" id="A0A0K0FMT3"/>
<feature type="compositionally biased region" description="Basic and acidic residues" evidence="6">
    <location>
        <begin position="47"/>
        <end position="69"/>
    </location>
</feature>
<feature type="compositionally biased region" description="Basic residues" evidence="6">
    <location>
        <begin position="276"/>
        <end position="286"/>
    </location>
</feature>
<evidence type="ECO:0000256" key="6">
    <source>
        <dbReference type="SAM" id="MobiDB-lite"/>
    </source>
</evidence>
<dbReference type="SUPFAM" id="SSF54928">
    <property type="entry name" value="RNA-binding domain, RBD"/>
    <property type="match status" value="2"/>
</dbReference>
<dbReference type="Proteomes" id="UP000035680">
    <property type="component" value="Unassembled WGS sequence"/>
</dbReference>
<evidence type="ECO:0000313" key="9">
    <source>
        <dbReference type="WBParaSite" id="SVE_1031200.1"/>
    </source>
</evidence>
<evidence type="ECO:0000313" key="8">
    <source>
        <dbReference type="Proteomes" id="UP000035680"/>
    </source>
</evidence>
<dbReference type="InterPro" id="IPR012677">
    <property type="entry name" value="Nucleotide-bd_a/b_plait_sf"/>
</dbReference>
<evidence type="ECO:0000259" key="7">
    <source>
        <dbReference type="PROSITE" id="PS50102"/>
    </source>
</evidence>
<sequence length="319" mass="36079">MAAKYRPGQLASALFGASGNIENESDGSSEDETKEATTLGKMVITHTKAEEQRKEKKHQERKEQKEKMQKKIDTAQQKEMECPRTLYVGNAPLNTTRNRIRNMFAHYGKVESVRIRNIVPENEKMSKTAAAKTGKFSEVQKNLTFYVKYEKEESVAAALAAGKHEIDNQQLIVTSAADLKYDPKCSVFVGNLHLKITENDLIKHFSPIAEVNAVRVVRDKNSHEGIGIAFVRFSDPNLLKKALALNGSELLGRQIRVTKIAKKNNRPSKGNYNKKSNNRNSKKDHRNNKGDGILPRSKNIKKKFNNKRTKKEEKKTIMS</sequence>
<feature type="domain" description="RRM" evidence="7">
    <location>
        <begin position="84"/>
        <end position="178"/>
    </location>
</feature>
<dbReference type="STRING" id="75913.A0A0K0FMT3"/>
<dbReference type="PANTHER" id="PTHR23236:SF25">
    <property type="entry name" value="RNA-BINDING PROTEIN 34"/>
    <property type="match status" value="1"/>
</dbReference>
<dbReference type="GO" id="GO:0005730">
    <property type="term" value="C:nucleolus"/>
    <property type="evidence" value="ECO:0007669"/>
    <property type="project" value="UniProtKB-SubCell"/>
</dbReference>
<dbReference type="Gene3D" id="3.30.70.330">
    <property type="match status" value="2"/>
</dbReference>
<reference evidence="8" key="1">
    <citation type="submission" date="2014-07" db="EMBL/GenBank/DDBJ databases">
        <authorList>
            <person name="Martin A.A"/>
            <person name="De Silva N."/>
        </authorList>
    </citation>
    <scope>NUCLEOTIDE SEQUENCE</scope>
</reference>
<feature type="compositionally biased region" description="Basic and acidic residues" evidence="6">
    <location>
        <begin position="310"/>
        <end position="319"/>
    </location>
</feature>
<dbReference type="PANTHER" id="PTHR23236">
    <property type="entry name" value="EUKARYOTIC TRANSLATION INITIATION FACTOR 4B/4H"/>
    <property type="match status" value="1"/>
</dbReference>
<evidence type="ECO:0000256" key="4">
    <source>
        <dbReference type="ARBA" id="ARBA00023242"/>
    </source>
</evidence>
<feature type="compositionally biased region" description="Acidic residues" evidence="6">
    <location>
        <begin position="23"/>
        <end position="33"/>
    </location>
</feature>
<keyword evidence="4" id="KW-0539">Nucleus</keyword>
<dbReference type="WBParaSite" id="SVE_1031200.1">
    <property type="protein sequence ID" value="SVE_1031200.1"/>
    <property type="gene ID" value="SVE_1031200"/>
</dbReference>
<comment type="similarity">
    <text evidence="2">Belongs to the RRM RBM34 family.</text>
</comment>
<keyword evidence="8" id="KW-1185">Reference proteome</keyword>
<evidence type="ECO:0000256" key="1">
    <source>
        <dbReference type="ARBA" id="ARBA00004604"/>
    </source>
</evidence>
<proteinExistence type="inferred from homology"/>
<name>A0A0K0FMT3_STRVS</name>
<dbReference type="InterPro" id="IPR035979">
    <property type="entry name" value="RBD_domain_sf"/>
</dbReference>
<dbReference type="Pfam" id="PF00076">
    <property type="entry name" value="RRM_1"/>
    <property type="match status" value="2"/>
</dbReference>
<comment type="subcellular location">
    <subcellularLocation>
        <location evidence="1">Nucleus</location>
        <location evidence="1">Nucleolus</location>
    </subcellularLocation>
</comment>
<dbReference type="InterPro" id="IPR000504">
    <property type="entry name" value="RRM_dom"/>
</dbReference>
<feature type="region of interest" description="Disordered" evidence="6">
    <location>
        <begin position="261"/>
        <end position="319"/>
    </location>
</feature>
<dbReference type="SMART" id="SM00360">
    <property type="entry name" value="RRM"/>
    <property type="match status" value="2"/>
</dbReference>
<feature type="domain" description="RRM" evidence="7">
    <location>
        <begin position="185"/>
        <end position="262"/>
    </location>
</feature>